<gene>
    <name evidence="1" type="ORF">J3359_08630</name>
</gene>
<accession>A0A975CST5</accession>
<dbReference type="AlphaFoldDB" id="A0A975CST5"/>
<dbReference type="KEGG" id="pcea:J3359_08630"/>
<organism evidence="1 2">
    <name type="scientific">Polaribacter cellanae</name>
    <dbReference type="NCBI Taxonomy" id="2818493"/>
    <lineage>
        <taxon>Bacteria</taxon>
        <taxon>Pseudomonadati</taxon>
        <taxon>Bacteroidota</taxon>
        <taxon>Flavobacteriia</taxon>
        <taxon>Flavobacteriales</taxon>
        <taxon>Flavobacteriaceae</taxon>
    </lineage>
</organism>
<evidence type="ECO:0000313" key="1">
    <source>
        <dbReference type="EMBL" id="QTE24309.1"/>
    </source>
</evidence>
<dbReference type="RefSeq" id="WP_208080281.1">
    <property type="nucleotide sequence ID" value="NZ_CP071869.1"/>
</dbReference>
<proteinExistence type="predicted"/>
<dbReference type="Proteomes" id="UP000663920">
    <property type="component" value="Chromosome"/>
</dbReference>
<dbReference type="PROSITE" id="PS51257">
    <property type="entry name" value="PROKAR_LIPOPROTEIN"/>
    <property type="match status" value="1"/>
</dbReference>
<evidence type="ECO:0000313" key="2">
    <source>
        <dbReference type="Proteomes" id="UP000663920"/>
    </source>
</evidence>
<evidence type="ECO:0008006" key="3">
    <source>
        <dbReference type="Google" id="ProtNLM"/>
    </source>
</evidence>
<dbReference type="EMBL" id="CP071869">
    <property type="protein sequence ID" value="QTE24309.1"/>
    <property type="molecule type" value="Genomic_DNA"/>
</dbReference>
<protein>
    <recommendedName>
        <fullName evidence="3">Lipoprotein</fullName>
    </recommendedName>
</protein>
<sequence length="303" mass="34227">MKLNRVFTILLLTIVGITSCKKEPNLKLPETGSYVAKSDVFPYVNHLNISKEDNIYKVEFYETKNGTKKCTLEATGKESVHGIELNSPEINGATILIRKEANGILAGPKGPEVASEVFTFCDSNRTPAGLYQKNDSTKIAKTKDIDFYSEFSIDAKKAEEVETFLREKVYDTPGEVEDMEKSNRKFQFYKIDLNDDGKEETFVRPVNNQFCGSGGCTFFLLDSNNNLINRFTVSRAPFFVEKNKVNGWRTILVHSNGGLRLLEFKNGKYPSNPSRVSLVDFKPSGHAEIIFDDDNYPAKTYKF</sequence>
<reference evidence="1 2" key="1">
    <citation type="submission" date="2021-03" db="EMBL/GenBank/DDBJ databases">
        <title>Complete genome of Polaribacter_sp.SM13.</title>
        <authorList>
            <person name="Jeong S.W."/>
            <person name="Bae J.W."/>
        </authorList>
    </citation>
    <scope>NUCLEOTIDE SEQUENCE [LARGE SCALE GENOMIC DNA]</scope>
    <source>
        <strain evidence="1 2">SM13</strain>
    </source>
</reference>
<keyword evidence="2" id="KW-1185">Reference proteome</keyword>
<name>A0A975CST5_9FLAO</name>